<keyword evidence="1" id="KW-1133">Transmembrane helix</keyword>
<dbReference type="CDD" id="cd22573">
    <property type="entry name" value="RMP1_RBD"/>
    <property type="match status" value="1"/>
</dbReference>
<proteinExistence type="predicted"/>
<name>A0ABR3RXQ8_9PLEO</name>
<dbReference type="PANTHER" id="PTHR37792">
    <property type="entry name" value="RIBONUCLEASE MRP PROTEIN SUBUNIT RMP1"/>
    <property type="match status" value="1"/>
</dbReference>
<sequence length="181" mass="20497">MAPIHTPKPNKMTTPISANVLLNASSHDKAMLIDIYELLNNLFTRNRNQHRRSHWWKSLHAFRKQLQVLISEMESGKKSERPAKIEARLRYWDDKCVHQWYFSFSQLVAVGSFAMLGLVLMASVARLCRITGITNAYENIASADMQNVLSISDEGAMASEFGDALDAEADWDEGVVIARED</sequence>
<feature type="domain" description="RNase MRP protein 1 RNA binding" evidence="2">
    <location>
        <begin position="38"/>
        <end position="126"/>
    </location>
</feature>
<keyword evidence="4" id="KW-1185">Reference proteome</keyword>
<dbReference type="PANTHER" id="PTHR37792:SF1">
    <property type="entry name" value="RIBONUCLEASE MRP PROTEIN SUBUNIT RMP1"/>
    <property type="match status" value="1"/>
</dbReference>
<evidence type="ECO:0000313" key="3">
    <source>
        <dbReference type="EMBL" id="KAL1608742.1"/>
    </source>
</evidence>
<reference evidence="3 4" key="1">
    <citation type="submission" date="2024-02" db="EMBL/GenBank/DDBJ databases">
        <title>De novo assembly and annotation of 12 fungi associated with fruit tree decline syndrome in Ontario, Canada.</title>
        <authorList>
            <person name="Sulman M."/>
            <person name="Ellouze W."/>
            <person name="Ilyukhin E."/>
        </authorList>
    </citation>
    <scope>NUCLEOTIDE SEQUENCE [LARGE SCALE GENOMIC DNA]</scope>
    <source>
        <strain evidence="3 4">M97-236</strain>
    </source>
</reference>
<protein>
    <submittedName>
        <fullName evidence="3">Ribonuclease MRP protein subunit rmp1</fullName>
    </submittedName>
</protein>
<evidence type="ECO:0000259" key="2">
    <source>
        <dbReference type="Pfam" id="PF20945"/>
    </source>
</evidence>
<accession>A0ABR3RXQ8</accession>
<comment type="caution">
    <text evidence="3">The sequence shown here is derived from an EMBL/GenBank/DDBJ whole genome shotgun (WGS) entry which is preliminary data.</text>
</comment>
<feature type="transmembrane region" description="Helical" evidence="1">
    <location>
        <begin position="100"/>
        <end position="121"/>
    </location>
</feature>
<dbReference type="Proteomes" id="UP001521222">
    <property type="component" value="Unassembled WGS sequence"/>
</dbReference>
<dbReference type="Pfam" id="PF20945">
    <property type="entry name" value="RMP1"/>
    <property type="match status" value="1"/>
</dbReference>
<dbReference type="InterPro" id="IPR047204">
    <property type="entry name" value="RMP1_RBD"/>
</dbReference>
<organism evidence="3 4">
    <name type="scientific">Nothophoma quercina</name>
    <dbReference type="NCBI Taxonomy" id="749835"/>
    <lineage>
        <taxon>Eukaryota</taxon>
        <taxon>Fungi</taxon>
        <taxon>Dikarya</taxon>
        <taxon>Ascomycota</taxon>
        <taxon>Pezizomycotina</taxon>
        <taxon>Dothideomycetes</taxon>
        <taxon>Pleosporomycetidae</taxon>
        <taxon>Pleosporales</taxon>
        <taxon>Pleosporineae</taxon>
        <taxon>Didymellaceae</taxon>
        <taxon>Nothophoma</taxon>
    </lineage>
</organism>
<evidence type="ECO:0000256" key="1">
    <source>
        <dbReference type="SAM" id="Phobius"/>
    </source>
</evidence>
<keyword evidence="1" id="KW-0472">Membrane</keyword>
<evidence type="ECO:0000313" key="4">
    <source>
        <dbReference type="Proteomes" id="UP001521222"/>
    </source>
</evidence>
<gene>
    <name evidence="3" type="primary">RMP1</name>
    <name evidence="3" type="ORF">SLS59_001932</name>
</gene>
<keyword evidence="1" id="KW-0812">Transmembrane</keyword>
<dbReference type="EMBL" id="JAKIXB020000005">
    <property type="protein sequence ID" value="KAL1608742.1"/>
    <property type="molecule type" value="Genomic_DNA"/>
</dbReference>
<dbReference type="InterPro" id="IPR047205">
    <property type="entry name" value="RMP1"/>
</dbReference>